<evidence type="ECO:0000259" key="11">
    <source>
        <dbReference type="PROSITE" id="PS51012"/>
    </source>
</evidence>
<comment type="subcellular location">
    <subcellularLocation>
        <location evidence="1 10">Cell membrane</location>
        <topology evidence="1 10">Multi-pass membrane protein</topology>
    </subcellularLocation>
</comment>
<dbReference type="PROSITE" id="PS51012">
    <property type="entry name" value="ABC_TM2"/>
    <property type="match status" value="1"/>
</dbReference>
<dbReference type="PANTHER" id="PTHR30413">
    <property type="entry name" value="INNER MEMBRANE TRANSPORT PERMEASE"/>
    <property type="match status" value="1"/>
</dbReference>
<evidence type="ECO:0000256" key="6">
    <source>
        <dbReference type="ARBA" id="ARBA00022692"/>
    </source>
</evidence>
<keyword evidence="5" id="KW-0762">Sugar transport</keyword>
<keyword evidence="3 10" id="KW-0813">Transport</keyword>
<evidence type="ECO:0000256" key="9">
    <source>
        <dbReference type="ARBA" id="ARBA00023136"/>
    </source>
</evidence>
<dbReference type="EMBL" id="JBHDLN010000013">
    <property type="protein sequence ID" value="MFB0845131.1"/>
    <property type="molecule type" value="Genomic_DNA"/>
</dbReference>
<evidence type="ECO:0000256" key="8">
    <source>
        <dbReference type="ARBA" id="ARBA00022989"/>
    </source>
</evidence>
<evidence type="ECO:0000256" key="2">
    <source>
        <dbReference type="ARBA" id="ARBA00007783"/>
    </source>
</evidence>
<feature type="transmembrane region" description="Helical" evidence="10">
    <location>
        <begin position="115"/>
        <end position="138"/>
    </location>
</feature>
<keyword evidence="8 10" id="KW-1133">Transmembrane helix</keyword>
<evidence type="ECO:0000256" key="10">
    <source>
        <dbReference type="RuleBase" id="RU361157"/>
    </source>
</evidence>
<keyword evidence="13" id="KW-1185">Reference proteome</keyword>
<evidence type="ECO:0000256" key="1">
    <source>
        <dbReference type="ARBA" id="ARBA00004651"/>
    </source>
</evidence>
<comment type="similarity">
    <text evidence="2 10">Belongs to the ABC-2 integral membrane protein family.</text>
</comment>
<dbReference type="PRINTS" id="PR00164">
    <property type="entry name" value="ABC2TRNSPORT"/>
</dbReference>
<keyword evidence="4 10" id="KW-1003">Cell membrane</keyword>
<feature type="transmembrane region" description="Helical" evidence="10">
    <location>
        <begin position="239"/>
        <end position="258"/>
    </location>
</feature>
<feature type="transmembrane region" description="Helical" evidence="10">
    <location>
        <begin position="150"/>
        <end position="172"/>
    </location>
</feature>
<dbReference type="Proteomes" id="UP001575622">
    <property type="component" value="Unassembled WGS sequence"/>
</dbReference>
<evidence type="ECO:0000313" key="12">
    <source>
        <dbReference type="EMBL" id="MFB0845131.1"/>
    </source>
</evidence>
<evidence type="ECO:0000313" key="13">
    <source>
        <dbReference type="Proteomes" id="UP001575622"/>
    </source>
</evidence>
<dbReference type="InterPro" id="IPR047817">
    <property type="entry name" value="ABC2_TM_bact-type"/>
</dbReference>
<name>A0ABV4V6Y1_9BACL</name>
<sequence>MVSIINLLRILQKNRELIQQFIKREVITKYKGSYLGVLWSIITPLIMLSIYTYVFGVIFKSKWDFAISSSKQEFAITVFCGMIVFSIFSETITKSPSVITNNPNYVKKVVFPLEILPVSLLGGAIVNFCIGVTILLIGKIAFIGNIGWTLLYLPVIILPLLLFSLGLAYIFASLGVFLRDLEHTIGIAVQALYLLTPIFYPLSAIPENLRNVILINPIAGIVDNMRKIVIWGIEPDMTLWGYQLIGSIILLQIGYWWFMKLRKGFADVI</sequence>
<proteinExistence type="inferred from homology"/>
<comment type="caution">
    <text evidence="12">The sequence shown here is derived from an EMBL/GenBank/DDBJ whole genome shotgun (WGS) entry which is preliminary data.</text>
</comment>
<accession>A0ABV4V6Y1</accession>
<dbReference type="InterPro" id="IPR013525">
    <property type="entry name" value="ABC2_TM"/>
</dbReference>
<evidence type="ECO:0000256" key="4">
    <source>
        <dbReference type="ARBA" id="ARBA00022475"/>
    </source>
</evidence>
<dbReference type="InterPro" id="IPR000412">
    <property type="entry name" value="ABC_2_transport"/>
</dbReference>
<gene>
    <name evidence="12" type="ORF">ACEU3E_23345</name>
</gene>
<dbReference type="PANTHER" id="PTHR30413:SF10">
    <property type="entry name" value="CAPSULE POLYSACCHARIDE EXPORT INNER-MEMBRANE PROTEIN CTRC"/>
    <property type="match status" value="1"/>
</dbReference>
<feature type="domain" description="ABC transmembrane type-2" evidence="11">
    <location>
        <begin position="35"/>
        <end position="261"/>
    </location>
</feature>
<dbReference type="PIRSF" id="PIRSF006648">
    <property type="entry name" value="DrrB"/>
    <property type="match status" value="1"/>
</dbReference>
<protein>
    <recommendedName>
        <fullName evidence="10">Transport permease protein</fullName>
    </recommendedName>
</protein>
<keyword evidence="7" id="KW-0972">Capsule biogenesis/degradation</keyword>
<reference evidence="12 13" key="1">
    <citation type="submission" date="2024-09" db="EMBL/GenBank/DDBJ databases">
        <authorList>
            <person name="Makale K.P.P."/>
            <person name="Makhzoum A."/>
            <person name="Rantong G."/>
            <person name="Rahube T.O."/>
        </authorList>
    </citation>
    <scope>NUCLEOTIDE SEQUENCE [LARGE SCALE GENOMIC DNA]</scope>
    <source>
        <strain evidence="12 13">KM_D13</strain>
    </source>
</reference>
<dbReference type="Pfam" id="PF01061">
    <property type="entry name" value="ABC2_membrane"/>
    <property type="match status" value="1"/>
</dbReference>
<keyword evidence="6 10" id="KW-0812">Transmembrane</keyword>
<evidence type="ECO:0000256" key="5">
    <source>
        <dbReference type="ARBA" id="ARBA00022597"/>
    </source>
</evidence>
<evidence type="ECO:0000256" key="7">
    <source>
        <dbReference type="ARBA" id="ARBA00022903"/>
    </source>
</evidence>
<feature type="transmembrane region" description="Helical" evidence="10">
    <location>
        <begin position="184"/>
        <end position="202"/>
    </location>
</feature>
<evidence type="ECO:0000256" key="3">
    <source>
        <dbReference type="ARBA" id="ARBA00022448"/>
    </source>
</evidence>
<keyword evidence="9 10" id="KW-0472">Membrane</keyword>
<feature type="transmembrane region" description="Helical" evidence="10">
    <location>
        <begin position="74"/>
        <end position="95"/>
    </location>
</feature>
<dbReference type="RefSeq" id="WP_373955286.1">
    <property type="nucleotide sequence ID" value="NZ_JBHDLN010000013.1"/>
</dbReference>
<organism evidence="12 13">
    <name type="scientific">Paenibacillus oleatilyticus</name>
    <dbReference type="NCBI Taxonomy" id="2594886"/>
    <lineage>
        <taxon>Bacteria</taxon>
        <taxon>Bacillati</taxon>
        <taxon>Bacillota</taxon>
        <taxon>Bacilli</taxon>
        <taxon>Bacillales</taxon>
        <taxon>Paenibacillaceae</taxon>
        <taxon>Paenibacillus</taxon>
    </lineage>
</organism>
<feature type="transmembrane region" description="Helical" evidence="10">
    <location>
        <begin position="34"/>
        <end position="54"/>
    </location>
</feature>